<dbReference type="InterPro" id="IPR014729">
    <property type="entry name" value="Rossmann-like_a/b/a_fold"/>
</dbReference>
<name>A0A7X4WAX4_9GAMM</name>
<feature type="transmembrane region" description="Helical" evidence="1">
    <location>
        <begin position="7"/>
        <end position="31"/>
    </location>
</feature>
<keyword evidence="1" id="KW-1133">Transmembrane helix</keyword>
<accession>A0A7X4WAX4</accession>
<dbReference type="Proteomes" id="UP000465712">
    <property type="component" value="Unassembled WGS sequence"/>
</dbReference>
<dbReference type="NCBIfam" id="NF007794">
    <property type="entry name" value="PRK10494.1"/>
    <property type="match status" value="1"/>
</dbReference>
<dbReference type="InterPro" id="IPR003848">
    <property type="entry name" value="DUF218"/>
</dbReference>
<dbReference type="AlphaFoldDB" id="A0A7X4WAX4"/>
<comment type="caution">
    <text evidence="3">The sequence shown here is derived from an EMBL/GenBank/DDBJ whole genome shotgun (WGS) entry which is preliminary data.</text>
</comment>
<dbReference type="InterPro" id="IPR051599">
    <property type="entry name" value="Cell_Envelope_Assoc"/>
</dbReference>
<dbReference type="GO" id="GO:0005886">
    <property type="term" value="C:plasma membrane"/>
    <property type="evidence" value="ECO:0007669"/>
    <property type="project" value="TreeGrafter"/>
</dbReference>
<keyword evidence="1" id="KW-0812">Transmembrane</keyword>
<keyword evidence="1" id="KW-0472">Membrane</keyword>
<reference evidence="3 4" key="1">
    <citation type="submission" date="2017-05" db="EMBL/GenBank/DDBJ databases">
        <title>High clonality and local adaptation shapes Vibrionaceae linages within an endangered oasis.</title>
        <authorList>
            <person name="Vazquez-Rosas-Landa M."/>
        </authorList>
    </citation>
    <scope>NUCLEOTIDE SEQUENCE [LARGE SCALE GENOMIC DNA]</scope>
    <source>
        <strain evidence="3 4">P46_P4S1P180</strain>
    </source>
</reference>
<sequence length="270" mass="29787">MFELKKILSAFLMPLPLLLIVGISGLMILWFTRRHKLAGYMLAVSLLGIFLVAFQPVSSSLLTPLERQYKGYIPSGQPVDYIMVLGNSHVVDKDLPITSELSRASLMRLAEAIRIHNLSPGSKIILSGYDGGTEISQARMMATVAIALGVNKLDILLLETAKDTWEEAFQAASVVGKRNLVLVTSASHMPRAIAEFSQAGLSPTPAPTNYLASDEIHQPWLKYAPKAQYLEQTERFWHETLGKWWQKLRDMADSASPVNVVQPVADNTAA</sequence>
<protein>
    <submittedName>
        <fullName evidence="3">Envelope biogenesis factor ElyC</fullName>
    </submittedName>
</protein>
<proteinExistence type="predicted"/>
<feature type="domain" description="DUF218" evidence="2">
    <location>
        <begin position="80"/>
        <end position="242"/>
    </location>
</feature>
<evidence type="ECO:0000313" key="3">
    <source>
        <dbReference type="EMBL" id="NAW65412.1"/>
    </source>
</evidence>
<dbReference type="PANTHER" id="PTHR30336">
    <property type="entry name" value="INNER MEMBRANE PROTEIN, PROBABLE PERMEASE"/>
    <property type="match status" value="1"/>
</dbReference>
<dbReference type="EMBL" id="WXWW01000145">
    <property type="protein sequence ID" value="NAW65412.1"/>
    <property type="molecule type" value="Genomic_DNA"/>
</dbReference>
<evidence type="ECO:0000313" key="4">
    <source>
        <dbReference type="Proteomes" id="UP000465712"/>
    </source>
</evidence>
<dbReference type="GO" id="GO:0043164">
    <property type="term" value="P:Gram-negative-bacterium-type cell wall biogenesis"/>
    <property type="evidence" value="ECO:0007669"/>
    <property type="project" value="TreeGrafter"/>
</dbReference>
<evidence type="ECO:0000256" key="1">
    <source>
        <dbReference type="SAM" id="Phobius"/>
    </source>
</evidence>
<dbReference type="Pfam" id="PF02698">
    <property type="entry name" value="DUF218"/>
    <property type="match status" value="1"/>
</dbReference>
<organism evidence="3 4">
    <name type="scientific">Photobacterium halotolerans</name>
    <dbReference type="NCBI Taxonomy" id="265726"/>
    <lineage>
        <taxon>Bacteria</taxon>
        <taxon>Pseudomonadati</taxon>
        <taxon>Pseudomonadota</taxon>
        <taxon>Gammaproteobacteria</taxon>
        <taxon>Vibrionales</taxon>
        <taxon>Vibrionaceae</taxon>
        <taxon>Photobacterium</taxon>
    </lineage>
</organism>
<evidence type="ECO:0000259" key="2">
    <source>
        <dbReference type="Pfam" id="PF02698"/>
    </source>
</evidence>
<feature type="transmembrane region" description="Helical" evidence="1">
    <location>
        <begin position="37"/>
        <end position="57"/>
    </location>
</feature>
<dbReference type="Gene3D" id="3.40.50.620">
    <property type="entry name" value="HUPs"/>
    <property type="match status" value="1"/>
</dbReference>
<dbReference type="CDD" id="cd06259">
    <property type="entry name" value="YdcF-like"/>
    <property type="match status" value="1"/>
</dbReference>
<dbReference type="GO" id="GO:0000270">
    <property type="term" value="P:peptidoglycan metabolic process"/>
    <property type="evidence" value="ECO:0007669"/>
    <property type="project" value="TreeGrafter"/>
</dbReference>
<dbReference type="PANTHER" id="PTHR30336:SF4">
    <property type="entry name" value="ENVELOPE BIOGENESIS FACTOR ELYC"/>
    <property type="match status" value="1"/>
</dbReference>
<gene>
    <name evidence="3" type="primary">elyC</name>
    <name evidence="3" type="ORF">CAG72_09300</name>
</gene>
<dbReference type="RefSeq" id="WP_161444454.1">
    <property type="nucleotide sequence ID" value="NZ_WXWW01000145.1"/>
</dbReference>